<keyword evidence="2 11" id="KW-0963">Cytoplasm</keyword>
<feature type="site" description="Stabilizes the phosphoryl group" evidence="14">
    <location>
        <position position="111"/>
    </location>
</feature>
<feature type="binding site" evidence="13">
    <location>
        <begin position="53"/>
        <end position="56"/>
    </location>
    <ligand>
        <name>substrate</name>
    </ligand>
</feature>
<dbReference type="AlphaFoldDB" id="A0A348AKL2"/>
<evidence type="ECO:0000256" key="7">
    <source>
        <dbReference type="ARBA" id="ARBA00051130"/>
    </source>
</evidence>
<feature type="active site" description="Proton donor" evidence="12">
    <location>
        <position position="13"/>
    </location>
</feature>
<dbReference type="GO" id="GO:0046872">
    <property type="term" value="F:metal ion binding"/>
    <property type="evidence" value="ECO:0007669"/>
    <property type="project" value="UniProtKB-KW"/>
</dbReference>
<keyword evidence="15" id="KW-0460">Magnesium</keyword>
<accession>A0A348AKL2</accession>
<feature type="binding site" evidence="13">
    <location>
        <begin position="110"/>
        <end position="111"/>
    </location>
    <ligand>
        <name>substrate</name>
    </ligand>
</feature>
<dbReference type="PANTHER" id="PTHR42891">
    <property type="entry name" value="D-GLYCERO-BETA-D-MANNO-HEPTOSE-1,7-BISPHOSPHATE 7-PHOSPHATASE"/>
    <property type="match status" value="1"/>
</dbReference>
<evidence type="ECO:0000256" key="9">
    <source>
        <dbReference type="ARBA" id="ARBA00060656"/>
    </source>
</evidence>
<dbReference type="Pfam" id="PF13242">
    <property type="entry name" value="Hydrolase_like"/>
    <property type="match status" value="1"/>
</dbReference>
<gene>
    <name evidence="16" type="primary">gmhB</name>
    <name evidence="16" type="ORF">MAMMFC1_02294</name>
</gene>
<comment type="cofactor">
    <cofactor evidence="15">
        <name>Mg(2+)</name>
        <dbReference type="ChEBI" id="CHEBI:18420"/>
    </cofactor>
</comment>
<dbReference type="Proteomes" id="UP000276437">
    <property type="component" value="Chromosome"/>
</dbReference>
<dbReference type="FunFam" id="3.40.50.1000:FF:000037">
    <property type="entry name" value="D,D-heptose 1,7-bisphosphate phosphatase"/>
    <property type="match status" value="1"/>
</dbReference>
<dbReference type="CDD" id="cd07503">
    <property type="entry name" value="HAD_HisB-N"/>
    <property type="match status" value="1"/>
</dbReference>
<evidence type="ECO:0000256" key="13">
    <source>
        <dbReference type="PIRSR" id="PIRSR004682-2"/>
    </source>
</evidence>
<dbReference type="EMBL" id="AP018449">
    <property type="protein sequence ID" value="BBB91610.1"/>
    <property type="molecule type" value="Genomic_DNA"/>
</dbReference>
<feature type="binding site" evidence="15">
    <location>
        <position position="92"/>
    </location>
    <ligand>
        <name>Zn(2+)</name>
        <dbReference type="ChEBI" id="CHEBI:29105"/>
    </ligand>
</feature>
<organism evidence="16 17">
    <name type="scientific">Methylomusa anaerophila</name>
    <dbReference type="NCBI Taxonomy" id="1930071"/>
    <lineage>
        <taxon>Bacteria</taxon>
        <taxon>Bacillati</taxon>
        <taxon>Bacillota</taxon>
        <taxon>Negativicutes</taxon>
        <taxon>Selenomonadales</taxon>
        <taxon>Sporomusaceae</taxon>
        <taxon>Methylomusa</taxon>
    </lineage>
</organism>
<keyword evidence="4 11" id="KW-0378">Hydrolase</keyword>
<comment type="catalytic activity">
    <reaction evidence="7">
        <text>D-glycero-alpha-D-manno-heptose 1,7-bisphosphate + H2O = D-glycero-alpha-D-manno-heptose 1-phosphate + phosphate</text>
        <dbReference type="Rhea" id="RHEA:28522"/>
        <dbReference type="ChEBI" id="CHEBI:15377"/>
        <dbReference type="ChEBI" id="CHEBI:43474"/>
        <dbReference type="ChEBI" id="CHEBI:60207"/>
        <dbReference type="ChEBI" id="CHEBI:61574"/>
        <dbReference type="EC" id="3.1.3.83"/>
    </reaction>
</comment>
<dbReference type="InterPro" id="IPR006543">
    <property type="entry name" value="Histidinol-phos"/>
</dbReference>
<evidence type="ECO:0000256" key="4">
    <source>
        <dbReference type="ARBA" id="ARBA00022801"/>
    </source>
</evidence>
<keyword evidence="17" id="KW-1185">Reference proteome</keyword>
<dbReference type="NCBIfam" id="TIGR01662">
    <property type="entry name" value="HAD-SF-IIIA"/>
    <property type="match status" value="1"/>
</dbReference>
<evidence type="ECO:0000256" key="14">
    <source>
        <dbReference type="PIRSR" id="PIRSR004682-3"/>
    </source>
</evidence>
<feature type="site" description="Stabilizes the phosphoryl group" evidence="14">
    <location>
        <position position="53"/>
    </location>
</feature>
<proteinExistence type="inferred from homology"/>
<dbReference type="InterPro" id="IPR023214">
    <property type="entry name" value="HAD_sf"/>
</dbReference>
<evidence type="ECO:0000256" key="5">
    <source>
        <dbReference type="ARBA" id="ARBA00022833"/>
    </source>
</evidence>
<protein>
    <recommendedName>
        <fullName evidence="11">D,D-heptose 1,7-bisphosphate phosphatase</fullName>
        <ecNumber evidence="11">3.1.3.-</ecNumber>
    </recommendedName>
</protein>
<feature type="binding site" evidence="13">
    <location>
        <begin position="11"/>
        <end position="13"/>
    </location>
    <ligand>
        <name>substrate</name>
    </ligand>
</feature>
<evidence type="ECO:0000256" key="12">
    <source>
        <dbReference type="PIRSR" id="PIRSR004682-1"/>
    </source>
</evidence>
<feature type="binding site" evidence="15">
    <location>
        <position position="107"/>
    </location>
    <ligand>
        <name>Zn(2+)</name>
        <dbReference type="ChEBI" id="CHEBI:29105"/>
    </ligand>
</feature>
<dbReference type="SUPFAM" id="SSF56784">
    <property type="entry name" value="HAD-like"/>
    <property type="match status" value="1"/>
</dbReference>
<evidence type="ECO:0000313" key="16">
    <source>
        <dbReference type="EMBL" id="BBB91610.1"/>
    </source>
</evidence>
<feature type="binding site" evidence="15">
    <location>
        <position position="137"/>
    </location>
    <ligand>
        <name>Mg(2+)</name>
        <dbReference type="ChEBI" id="CHEBI:18420"/>
    </ligand>
</feature>
<dbReference type="NCBIfam" id="TIGR01656">
    <property type="entry name" value="Histidinol-ppas"/>
    <property type="match status" value="1"/>
</dbReference>
<feature type="binding site" evidence="15">
    <location>
        <position position="94"/>
    </location>
    <ligand>
        <name>Zn(2+)</name>
        <dbReference type="ChEBI" id="CHEBI:29105"/>
    </ligand>
</feature>
<dbReference type="RefSeq" id="WP_126308604.1">
    <property type="nucleotide sequence ID" value="NZ_AP018449.1"/>
</dbReference>
<keyword evidence="5 15" id="KW-0862">Zinc</keyword>
<dbReference type="NCBIfam" id="TIGR00213">
    <property type="entry name" value="GmhB_yaeD"/>
    <property type="match status" value="1"/>
</dbReference>
<keyword evidence="3 15" id="KW-0479">Metal-binding</keyword>
<comment type="pathway">
    <text evidence="9">Nucleotide-sugar biosynthesis; GDP-D-glycero-alpha-D-manno-heptose biosynthesis; GDP-D-glycero-alpha-D-manno-heptose from D-glycero-alpha-D-manno-heptose 7-phosphate: step 2/3.</text>
</comment>
<feature type="binding site" evidence="15">
    <location>
        <position position="11"/>
    </location>
    <ligand>
        <name>Mg(2+)</name>
        <dbReference type="ChEBI" id="CHEBI:18420"/>
    </ligand>
</feature>
<evidence type="ECO:0000256" key="10">
    <source>
        <dbReference type="ARBA" id="ARBA00061616"/>
    </source>
</evidence>
<evidence type="ECO:0000256" key="2">
    <source>
        <dbReference type="ARBA" id="ARBA00022490"/>
    </source>
</evidence>
<feature type="binding site" evidence="13">
    <location>
        <begin position="19"/>
        <end position="22"/>
    </location>
    <ligand>
        <name>substrate</name>
    </ligand>
</feature>
<comment type="subcellular location">
    <subcellularLocation>
        <location evidence="1 11">Cytoplasm</location>
    </subcellularLocation>
</comment>
<comment type="similarity">
    <text evidence="10 11">Belongs to the gmhB family.</text>
</comment>
<dbReference type="PIRSF" id="PIRSF004682">
    <property type="entry name" value="GmhB"/>
    <property type="match status" value="1"/>
</dbReference>
<feature type="site" description="Contributes to substrate recognition" evidence="14">
    <location>
        <position position="110"/>
    </location>
</feature>
<feature type="active site" description="Nucleophile" evidence="12">
    <location>
        <position position="11"/>
    </location>
</feature>
<feature type="binding site" evidence="15">
    <location>
        <position position="109"/>
    </location>
    <ligand>
        <name>Zn(2+)</name>
        <dbReference type="ChEBI" id="CHEBI:29105"/>
    </ligand>
</feature>
<evidence type="ECO:0000256" key="8">
    <source>
        <dbReference type="ARBA" id="ARBA00058363"/>
    </source>
</evidence>
<dbReference type="EC" id="3.1.3.-" evidence="11"/>
<evidence type="ECO:0000256" key="6">
    <source>
        <dbReference type="ARBA" id="ARBA00023277"/>
    </source>
</evidence>
<dbReference type="PANTHER" id="PTHR42891:SF1">
    <property type="entry name" value="D-GLYCERO-BETA-D-MANNO-HEPTOSE-1,7-BISPHOSPHATE 7-PHOSPHATASE"/>
    <property type="match status" value="1"/>
</dbReference>
<name>A0A348AKL2_9FIRM</name>
<evidence type="ECO:0000313" key="17">
    <source>
        <dbReference type="Proteomes" id="UP000276437"/>
    </source>
</evidence>
<dbReference type="GO" id="GO:0005975">
    <property type="term" value="P:carbohydrate metabolic process"/>
    <property type="evidence" value="ECO:0007669"/>
    <property type="project" value="InterPro"/>
</dbReference>
<dbReference type="OrthoDB" id="9801899at2"/>
<dbReference type="GO" id="GO:0016791">
    <property type="term" value="F:phosphatase activity"/>
    <property type="evidence" value="ECO:0007669"/>
    <property type="project" value="InterPro"/>
</dbReference>
<feature type="binding site" evidence="15">
    <location>
        <position position="13"/>
    </location>
    <ligand>
        <name>Mg(2+)</name>
        <dbReference type="ChEBI" id="CHEBI:18420"/>
    </ligand>
</feature>
<reference evidence="16 17" key="1">
    <citation type="journal article" date="2018" name="Int. J. Syst. Evol. Microbiol.">
        <title>Methylomusa anaerophila gen. nov., sp. nov., an anaerobic methanol-utilizing bacterium isolated from a microbial fuel cell.</title>
        <authorList>
            <person name="Amano N."/>
            <person name="Yamamuro A."/>
            <person name="Miyahara M."/>
            <person name="Kouzuma A."/>
            <person name="Abe T."/>
            <person name="Watanabe K."/>
        </authorList>
    </citation>
    <scope>NUCLEOTIDE SEQUENCE [LARGE SCALE GENOMIC DNA]</scope>
    <source>
        <strain evidence="16 17">MMFC1</strain>
    </source>
</reference>
<dbReference type="GO" id="GO:0005737">
    <property type="term" value="C:cytoplasm"/>
    <property type="evidence" value="ECO:0007669"/>
    <property type="project" value="UniProtKB-SubCell"/>
</dbReference>
<feature type="binding site" evidence="13">
    <location>
        <position position="137"/>
    </location>
    <ligand>
        <name>substrate</name>
    </ligand>
</feature>
<evidence type="ECO:0000256" key="1">
    <source>
        <dbReference type="ARBA" id="ARBA00004496"/>
    </source>
</evidence>
<evidence type="ECO:0000256" key="3">
    <source>
        <dbReference type="ARBA" id="ARBA00022723"/>
    </source>
</evidence>
<dbReference type="KEGG" id="mana:MAMMFC1_02294"/>
<dbReference type="InterPro" id="IPR006549">
    <property type="entry name" value="HAD-SF_hydro_IIIA"/>
</dbReference>
<feature type="binding site" evidence="15">
    <location>
        <position position="136"/>
    </location>
    <ligand>
        <name>Mg(2+)</name>
        <dbReference type="ChEBI" id="CHEBI:18420"/>
    </ligand>
</feature>
<dbReference type="InterPro" id="IPR004446">
    <property type="entry name" value="Heptose_bisP_phosphatase"/>
</dbReference>
<sequence length="177" mass="19670">MTQKKPAVFFDRDGVLNIDHGYVHRREDFAWMPGAIEAVKWCKDNGWLVFVITNQSGVARGFYTEQHVRDLHACMNRELKQHGTAIDAFYYCPHHISGVVEEYCVSCNCRKPGPGMIQQAIEEWPVDAGRSILIGDKASDVAAAQAAGIQGYLFPGGNLLKFVKAIITSQLKVGKCL</sequence>
<comment type="function">
    <text evidence="8">Converts the D-glycero-alpha-D-manno-heptose 1,7-bisphosphate intermediate into D-glycero-alpha-D-manno-heptose 1-phosphate by removing the phosphate group at the C-7 position.</text>
</comment>
<keyword evidence="6 11" id="KW-0119">Carbohydrate metabolism</keyword>
<dbReference type="InterPro" id="IPR036412">
    <property type="entry name" value="HAD-like_sf"/>
</dbReference>
<evidence type="ECO:0000256" key="11">
    <source>
        <dbReference type="PIRNR" id="PIRNR004682"/>
    </source>
</evidence>
<comment type="cofactor">
    <cofactor evidence="15">
        <name>Zn(2+)</name>
        <dbReference type="ChEBI" id="CHEBI:29105"/>
    </cofactor>
</comment>
<dbReference type="Gene3D" id="3.40.50.1000">
    <property type="entry name" value="HAD superfamily/HAD-like"/>
    <property type="match status" value="1"/>
</dbReference>
<evidence type="ECO:0000256" key="15">
    <source>
        <dbReference type="PIRSR" id="PIRSR004682-4"/>
    </source>
</evidence>